<dbReference type="Proteomes" id="UP000308530">
    <property type="component" value="Chromosome"/>
</dbReference>
<dbReference type="Pfam" id="PF16925">
    <property type="entry name" value="TetR_C_13"/>
    <property type="match status" value="1"/>
</dbReference>
<feature type="domain" description="HTH tetR-type" evidence="5">
    <location>
        <begin position="12"/>
        <end position="72"/>
    </location>
</feature>
<keyword evidence="1" id="KW-0805">Transcription regulation</keyword>
<dbReference type="SUPFAM" id="SSF48498">
    <property type="entry name" value="Tetracyclin repressor-like, C-terminal domain"/>
    <property type="match status" value="1"/>
</dbReference>
<evidence type="ECO:0000256" key="2">
    <source>
        <dbReference type="ARBA" id="ARBA00023125"/>
    </source>
</evidence>
<protein>
    <submittedName>
        <fullName evidence="6">TetR/AcrR family transcriptional regulator</fullName>
    </submittedName>
</protein>
<dbReference type="PROSITE" id="PS01081">
    <property type="entry name" value="HTH_TETR_1"/>
    <property type="match status" value="1"/>
</dbReference>
<dbReference type="InterPro" id="IPR023772">
    <property type="entry name" value="DNA-bd_HTH_TetR-type_CS"/>
</dbReference>
<dbReference type="InterPro" id="IPR009057">
    <property type="entry name" value="Homeodomain-like_sf"/>
</dbReference>
<evidence type="ECO:0000313" key="7">
    <source>
        <dbReference type="Proteomes" id="UP000308530"/>
    </source>
</evidence>
<organism evidence="6 7">
    <name type="scientific">Peteryoungia desertarenae</name>
    <dbReference type="NCBI Taxonomy" id="1813451"/>
    <lineage>
        <taxon>Bacteria</taxon>
        <taxon>Pseudomonadati</taxon>
        <taxon>Pseudomonadota</taxon>
        <taxon>Alphaproteobacteria</taxon>
        <taxon>Hyphomicrobiales</taxon>
        <taxon>Rhizobiaceae</taxon>
        <taxon>Peteryoungia</taxon>
    </lineage>
</organism>
<keyword evidence="7" id="KW-1185">Reference proteome</keyword>
<keyword evidence="2 4" id="KW-0238">DNA-binding</keyword>
<feature type="DNA-binding region" description="H-T-H motif" evidence="4">
    <location>
        <begin position="35"/>
        <end position="54"/>
    </location>
</feature>
<gene>
    <name evidence="6" type="ORF">FE840_010505</name>
</gene>
<evidence type="ECO:0000259" key="5">
    <source>
        <dbReference type="PROSITE" id="PS50977"/>
    </source>
</evidence>
<dbReference type="Pfam" id="PF00440">
    <property type="entry name" value="TetR_N"/>
    <property type="match status" value="1"/>
</dbReference>
<dbReference type="InterPro" id="IPR011075">
    <property type="entry name" value="TetR_C"/>
</dbReference>
<dbReference type="InterPro" id="IPR001647">
    <property type="entry name" value="HTH_TetR"/>
</dbReference>
<dbReference type="PROSITE" id="PS50977">
    <property type="entry name" value="HTH_TETR_2"/>
    <property type="match status" value="1"/>
</dbReference>
<accession>A0ABX6QNQ5</accession>
<name>A0ABX6QNQ5_9HYPH</name>
<reference evidence="6 7" key="1">
    <citation type="submission" date="2020-06" db="EMBL/GenBank/DDBJ databases">
        <title>Genome sequence of Rhizobium sp strain ADMK78.</title>
        <authorList>
            <person name="Rahi P."/>
        </authorList>
    </citation>
    <scope>NUCLEOTIDE SEQUENCE [LARGE SCALE GENOMIC DNA]</scope>
    <source>
        <strain evidence="6 7">ADMK78</strain>
    </source>
</reference>
<keyword evidence="3" id="KW-0804">Transcription</keyword>
<proteinExistence type="predicted"/>
<dbReference type="Gene3D" id="1.10.357.10">
    <property type="entry name" value="Tetracycline Repressor, domain 2"/>
    <property type="match status" value="1"/>
</dbReference>
<dbReference type="PANTHER" id="PTHR47506">
    <property type="entry name" value="TRANSCRIPTIONAL REGULATORY PROTEIN"/>
    <property type="match status" value="1"/>
</dbReference>
<sequence length="209" mass="22858">MTRKTILHPDRGDARERLLNAALSVIRSKGYAATTVDDLCRMATVSKGAFFHHFRSKEELAIAAAAHWHNETEAIFGRAPYRKQSNPQQRVLGYLAFRKELVVGDASEFSCLLGTMAQEVHQTSPAIRDACGEAIEAHASTLHDDIAEALANSINKDVCAPASLALHIQAVLQGAFIMAKAIGEPRVATDSIEHLIRYCTLLLEPAKQD</sequence>
<dbReference type="PANTHER" id="PTHR47506:SF1">
    <property type="entry name" value="HTH-TYPE TRANSCRIPTIONAL REGULATOR YJDC"/>
    <property type="match status" value="1"/>
</dbReference>
<dbReference type="InterPro" id="IPR036271">
    <property type="entry name" value="Tet_transcr_reg_TetR-rel_C_sf"/>
</dbReference>
<evidence type="ECO:0000256" key="1">
    <source>
        <dbReference type="ARBA" id="ARBA00023015"/>
    </source>
</evidence>
<dbReference type="SUPFAM" id="SSF46689">
    <property type="entry name" value="Homeodomain-like"/>
    <property type="match status" value="1"/>
</dbReference>
<dbReference type="RefSeq" id="WP_138288138.1">
    <property type="nucleotide sequence ID" value="NZ_CP058350.1"/>
</dbReference>
<evidence type="ECO:0000313" key="6">
    <source>
        <dbReference type="EMBL" id="QLF69931.1"/>
    </source>
</evidence>
<dbReference type="PRINTS" id="PR00455">
    <property type="entry name" value="HTHTETR"/>
</dbReference>
<dbReference type="EMBL" id="CP058350">
    <property type="protein sequence ID" value="QLF69931.1"/>
    <property type="molecule type" value="Genomic_DNA"/>
</dbReference>
<evidence type="ECO:0000256" key="4">
    <source>
        <dbReference type="PROSITE-ProRule" id="PRU00335"/>
    </source>
</evidence>
<evidence type="ECO:0000256" key="3">
    <source>
        <dbReference type="ARBA" id="ARBA00023163"/>
    </source>
</evidence>